<dbReference type="STRING" id="1166018.FAES_3343"/>
<dbReference type="Proteomes" id="UP000011058">
    <property type="component" value="Chromosome"/>
</dbReference>
<feature type="region of interest" description="Disordered" evidence="1">
    <location>
        <begin position="23"/>
        <end position="48"/>
    </location>
</feature>
<gene>
    <name evidence="3" type="ORF">FAES_3343</name>
</gene>
<feature type="signal peptide" evidence="2">
    <location>
        <begin position="1"/>
        <end position="20"/>
    </location>
</feature>
<feature type="compositionally biased region" description="Polar residues" evidence="1">
    <location>
        <begin position="23"/>
        <end position="36"/>
    </location>
</feature>
<dbReference type="PATRIC" id="fig|1166018.3.peg.5117"/>
<reference evidence="3 4" key="1">
    <citation type="journal article" date="2012" name="J. Bacteriol.">
        <title>Genome Sequence of Fibrella aestuarina BUZ 2T, a Filamentous Marine Bacterium.</title>
        <authorList>
            <person name="Filippini M."/>
            <person name="Qi W."/>
            <person name="Blom J."/>
            <person name="Goesmann A."/>
            <person name="Smits T.H."/>
            <person name="Bagheri H.C."/>
        </authorList>
    </citation>
    <scope>NUCLEOTIDE SEQUENCE [LARGE SCALE GENOMIC DNA]</scope>
    <source>
        <strain evidence="4">BUZ 2T</strain>
    </source>
</reference>
<feature type="chain" id="PRO_5003631261" evidence="2">
    <location>
        <begin position="21"/>
        <end position="192"/>
    </location>
</feature>
<evidence type="ECO:0000313" key="3">
    <source>
        <dbReference type="EMBL" id="CCH01351.1"/>
    </source>
</evidence>
<keyword evidence="2" id="KW-0732">Signal</keyword>
<protein>
    <submittedName>
        <fullName evidence="3">Uncharacterized protein</fullName>
    </submittedName>
</protein>
<dbReference type="AlphaFoldDB" id="I0KB48"/>
<evidence type="ECO:0000313" key="4">
    <source>
        <dbReference type="Proteomes" id="UP000011058"/>
    </source>
</evidence>
<dbReference type="KEGG" id="fae:FAES_3343"/>
<keyword evidence="4" id="KW-1185">Reference proteome</keyword>
<sequence>MNYRHLLIMSLLLTTSVGMAQQASKPPATDSWSNVPPAQDDRYTNPKSPVYSGPNGWYNFGEVRAQVTNAAKTPYAYKGGFQVIQGLYTSFTSDRLYVLQLDFGIDNPTPGTYQIASKGNAPDRQVRVSFGDVSDKKIKEWTAEKGAVEVSRINKFLYVKCRNLLLQPTGPSNTESFNAPMTLGFEGAVVPD</sequence>
<organism evidence="3 4">
    <name type="scientific">Fibrella aestuarina BUZ 2</name>
    <dbReference type="NCBI Taxonomy" id="1166018"/>
    <lineage>
        <taxon>Bacteria</taxon>
        <taxon>Pseudomonadati</taxon>
        <taxon>Bacteroidota</taxon>
        <taxon>Cytophagia</taxon>
        <taxon>Cytophagales</taxon>
        <taxon>Spirosomataceae</taxon>
        <taxon>Fibrella</taxon>
    </lineage>
</organism>
<dbReference type="EMBL" id="HE796683">
    <property type="protein sequence ID" value="CCH01351.1"/>
    <property type="molecule type" value="Genomic_DNA"/>
</dbReference>
<accession>I0KB48</accession>
<proteinExistence type="predicted"/>
<evidence type="ECO:0000256" key="1">
    <source>
        <dbReference type="SAM" id="MobiDB-lite"/>
    </source>
</evidence>
<dbReference type="HOGENOM" id="CLU_1413294_0_0_10"/>
<name>I0KB48_9BACT</name>
<evidence type="ECO:0000256" key="2">
    <source>
        <dbReference type="SAM" id="SignalP"/>
    </source>
</evidence>